<evidence type="ECO:0000256" key="9">
    <source>
        <dbReference type="SAM" id="Phobius"/>
    </source>
</evidence>
<feature type="region of interest" description="Disordered" evidence="8">
    <location>
        <begin position="460"/>
        <end position="537"/>
    </location>
</feature>
<feature type="transmembrane region" description="Helical" evidence="9">
    <location>
        <begin position="356"/>
        <end position="376"/>
    </location>
</feature>
<dbReference type="EMBL" id="JBEZNA010000019">
    <property type="protein sequence ID" value="MEU9577801.1"/>
    <property type="molecule type" value="Genomic_DNA"/>
</dbReference>
<evidence type="ECO:0000256" key="4">
    <source>
        <dbReference type="ARBA" id="ARBA00022692"/>
    </source>
</evidence>
<dbReference type="Proteomes" id="UP001551584">
    <property type="component" value="Unassembled WGS sequence"/>
</dbReference>
<reference evidence="10 11" key="1">
    <citation type="submission" date="2024-06" db="EMBL/GenBank/DDBJ databases">
        <title>The Natural Products Discovery Center: Release of the First 8490 Sequenced Strains for Exploring Actinobacteria Biosynthetic Diversity.</title>
        <authorList>
            <person name="Kalkreuter E."/>
            <person name="Kautsar S.A."/>
            <person name="Yang D."/>
            <person name="Bader C.D."/>
            <person name="Teijaro C.N."/>
            <person name="Fluegel L."/>
            <person name="Davis C.M."/>
            <person name="Simpson J.R."/>
            <person name="Lauterbach L."/>
            <person name="Steele A.D."/>
            <person name="Gui C."/>
            <person name="Meng S."/>
            <person name="Li G."/>
            <person name="Viehrig K."/>
            <person name="Ye F."/>
            <person name="Su P."/>
            <person name="Kiefer A.F."/>
            <person name="Nichols A."/>
            <person name="Cepeda A.J."/>
            <person name="Yan W."/>
            <person name="Fan B."/>
            <person name="Jiang Y."/>
            <person name="Adhikari A."/>
            <person name="Zheng C.-J."/>
            <person name="Schuster L."/>
            <person name="Cowan T.M."/>
            <person name="Smanski M.J."/>
            <person name="Chevrette M.G."/>
            <person name="De Carvalho L.P.S."/>
            <person name="Shen B."/>
        </authorList>
    </citation>
    <scope>NUCLEOTIDE SEQUENCE [LARGE SCALE GENOMIC DNA]</scope>
    <source>
        <strain evidence="10 11">NPDC048117</strain>
    </source>
</reference>
<evidence type="ECO:0000256" key="1">
    <source>
        <dbReference type="ARBA" id="ARBA00004651"/>
    </source>
</evidence>
<feature type="region of interest" description="Disordered" evidence="8">
    <location>
        <begin position="1"/>
        <end position="22"/>
    </location>
</feature>
<comment type="similarity">
    <text evidence="7">Belongs to the glycosyltransferase 87 family.</text>
</comment>
<accession>A0ABV3ENP3</accession>
<proteinExistence type="inferred from homology"/>
<keyword evidence="11" id="KW-1185">Reference proteome</keyword>
<name>A0ABV3ENP3_9ACTN</name>
<evidence type="ECO:0000256" key="3">
    <source>
        <dbReference type="ARBA" id="ARBA00022679"/>
    </source>
</evidence>
<comment type="caution">
    <text evidence="10">The sequence shown here is derived from an EMBL/GenBank/DDBJ whole genome shotgun (WGS) entry which is preliminary data.</text>
</comment>
<feature type="compositionally biased region" description="Basic and acidic residues" evidence="8">
    <location>
        <begin position="476"/>
        <end position="494"/>
    </location>
</feature>
<evidence type="ECO:0000313" key="11">
    <source>
        <dbReference type="Proteomes" id="UP001551584"/>
    </source>
</evidence>
<comment type="subcellular location">
    <subcellularLocation>
        <location evidence="1">Cell membrane</location>
        <topology evidence="1">Multi-pass membrane protein</topology>
    </subcellularLocation>
</comment>
<feature type="compositionally biased region" description="Polar residues" evidence="8">
    <location>
        <begin position="1"/>
        <end position="10"/>
    </location>
</feature>
<dbReference type="InterPro" id="IPR016570">
    <property type="entry name" value="UCP010361"/>
</dbReference>
<feature type="transmembrane region" description="Helical" evidence="9">
    <location>
        <begin position="327"/>
        <end position="349"/>
    </location>
</feature>
<organism evidence="10 11">
    <name type="scientific">Streptomyces chilikensis</name>
    <dbReference type="NCBI Taxonomy" id="1194079"/>
    <lineage>
        <taxon>Bacteria</taxon>
        <taxon>Bacillati</taxon>
        <taxon>Actinomycetota</taxon>
        <taxon>Actinomycetes</taxon>
        <taxon>Kitasatosporales</taxon>
        <taxon>Streptomycetaceae</taxon>
        <taxon>Streptomyces</taxon>
    </lineage>
</organism>
<evidence type="ECO:0000256" key="8">
    <source>
        <dbReference type="SAM" id="MobiDB-lite"/>
    </source>
</evidence>
<evidence type="ECO:0000256" key="7">
    <source>
        <dbReference type="ARBA" id="ARBA00024033"/>
    </source>
</evidence>
<evidence type="ECO:0000313" key="10">
    <source>
        <dbReference type="EMBL" id="MEU9577801.1"/>
    </source>
</evidence>
<feature type="transmembrane region" description="Helical" evidence="9">
    <location>
        <begin position="59"/>
        <end position="81"/>
    </location>
</feature>
<evidence type="ECO:0000256" key="2">
    <source>
        <dbReference type="ARBA" id="ARBA00022475"/>
    </source>
</evidence>
<feature type="compositionally biased region" description="Basic and acidic residues" evidence="8">
    <location>
        <begin position="505"/>
        <end position="529"/>
    </location>
</feature>
<protein>
    <submittedName>
        <fullName evidence="10">Glycosyltransferase 87 family protein</fullName>
    </submittedName>
</protein>
<feature type="transmembrane region" description="Helical" evidence="9">
    <location>
        <begin position="435"/>
        <end position="454"/>
    </location>
</feature>
<feature type="transmembrane region" description="Helical" evidence="9">
    <location>
        <begin position="232"/>
        <end position="259"/>
    </location>
</feature>
<keyword evidence="4 9" id="KW-0812">Transmembrane</keyword>
<keyword evidence="5 9" id="KW-1133">Transmembrane helix</keyword>
<dbReference type="Pfam" id="PF09594">
    <property type="entry name" value="GT87"/>
    <property type="match status" value="1"/>
</dbReference>
<feature type="transmembrane region" description="Helical" evidence="9">
    <location>
        <begin position="196"/>
        <end position="226"/>
    </location>
</feature>
<feature type="transmembrane region" description="Helical" evidence="9">
    <location>
        <begin position="271"/>
        <end position="291"/>
    </location>
</feature>
<sequence length="537" mass="57967">MTGAETTHQSTPEPPGPGTGATVAQVRVEPVSPTHEDPVAVAGSEFLGGPSGRHTLTGAVWWSPVRVVVLVAMALFALGLVQKAPCYNGGWFYGAGAQYTHACYSDIPHLYHARGFAEGLVPYFDRLPGDMEYLEYPVLTGVFMEVASWLTPDGGSFQDQSQNYWMVNAGMLMACAAVIAVCAARTHARRPWDGLLVALAPAFALTATINWDLLAVALTAGAMLMWARSRPLAFGVLLGLATAAKLYPVFLLAPLLALCWRSGRMREYGTAVAGAAGAWLVVNVPVMLFAFEGWSKFYRFSQERSVDFGSFWLILDQRTDLDLSPAVVNPIALVLTVAAVAGVMALSLSARRRPRFAQVAFLVVAAFILTNKVYSPQYVLWLVPLAALARPRWRDFLIWQACEVMYFLGIWLYLAQTSGGDKAKGLPLEGYQFAILVHLLGTLFLCAVIVRDIVRPEEDVVRRSGEDDPSGGVLDGARDASRRSSSDGPSHEQDPAGPAASADGTGHRDGDDGDDPWKYRGGSLRKEEAAGNGDGNR</sequence>
<feature type="transmembrane region" description="Helical" evidence="9">
    <location>
        <begin position="164"/>
        <end position="184"/>
    </location>
</feature>
<evidence type="ECO:0000256" key="5">
    <source>
        <dbReference type="ARBA" id="ARBA00022989"/>
    </source>
</evidence>
<keyword evidence="2" id="KW-1003">Cell membrane</keyword>
<keyword evidence="3" id="KW-0808">Transferase</keyword>
<dbReference type="PIRSF" id="PIRSF010361">
    <property type="entry name" value="UCP010361"/>
    <property type="match status" value="1"/>
</dbReference>
<dbReference type="InterPro" id="IPR018584">
    <property type="entry name" value="GT87"/>
</dbReference>
<keyword evidence="6 9" id="KW-0472">Membrane</keyword>
<gene>
    <name evidence="10" type="ORF">AB0D95_11110</name>
</gene>
<evidence type="ECO:0000256" key="6">
    <source>
        <dbReference type="ARBA" id="ARBA00023136"/>
    </source>
</evidence>
<feature type="transmembrane region" description="Helical" evidence="9">
    <location>
        <begin position="396"/>
        <end position="414"/>
    </location>
</feature>